<dbReference type="Proteomes" id="UP000470772">
    <property type="component" value="Unassembled WGS sequence"/>
</dbReference>
<sequence length="66" mass="7380">MWGFPLPSRLWGDSDKGFKFVKVSFTPEGITWTISGKNREEVNSIINMFFLINGLEVSLGQGEALS</sequence>
<evidence type="ECO:0000313" key="2">
    <source>
        <dbReference type="Proteomes" id="UP000470772"/>
    </source>
</evidence>
<comment type="caution">
    <text evidence="1">The sequence shown here is derived from an EMBL/GenBank/DDBJ whole genome shotgun (WGS) entry which is preliminary data.</text>
</comment>
<organism evidence="1 2">
    <name type="scientific">Sulfuracidifex metallicus DSM 6482 = JCM 9184</name>
    <dbReference type="NCBI Taxonomy" id="523847"/>
    <lineage>
        <taxon>Archaea</taxon>
        <taxon>Thermoproteota</taxon>
        <taxon>Thermoprotei</taxon>
        <taxon>Sulfolobales</taxon>
        <taxon>Sulfolobaceae</taxon>
        <taxon>Sulfuracidifex</taxon>
    </lineage>
</organism>
<gene>
    <name evidence="1" type="ORF">GC250_09020</name>
</gene>
<accession>A0A6A9QQK5</accession>
<keyword evidence="2" id="KW-1185">Reference proteome</keyword>
<proteinExistence type="predicted"/>
<protein>
    <submittedName>
        <fullName evidence="1">Uncharacterized protein</fullName>
    </submittedName>
</protein>
<dbReference type="AlphaFoldDB" id="A0A6A9QQK5"/>
<evidence type="ECO:0000313" key="1">
    <source>
        <dbReference type="EMBL" id="MUN29575.1"/>
    </source>
</evidence>
<reference evidence="1 2" key="1">
    <citation type="submission" date="2019-10" db="EMBL/GenBank/DDBJ databases">
        <title>Sequencing and Assembly of Multiple Reported Metal-Biooxidizing Members of the Extremely Thermoacidophilic Archaeal Family Sulfolobaceae.</title>
        <authorList>
            <person name="Counts J.A."/>
            <person name="Kelly R.M."/>
        </authorList>
    </citation>
    <scope>NUCLEOTIDE SEQUENCE [LARGE SCALE GENOMIC DNA]</scope>
    <source>
        <strain evidence="1 2">DSM 6482</strain>
    </source>
</reference>
<name>A0A6A9QQK5_SULME</name>
<dbReference type="EMBL" id="WGGD01000005">
    <property type="protein sequence ID" value="MUN29575.1"/>
    <property type="molecule type" value="Genomic_DNA"/>
</dbReference>